<keyword evidence="5" id="KW-0045">Antibiotic biosynthesis</keyword>
<protein>
    <submittedName>
        <fullName evidence="7">Linear gramicidin synthase subunit D</fullName>
    </submittedName>
</protein>
<dbReference type="GO" id="GO:0044550">
    <property type="term" value="P:secondary metabolite biosynthetic process"/>
    <property type="evidence" value="ECO:0007669"/>
    <property type="project" value="TreeGrafter"/>
</dbReference>
<dbReference type="FunFam" id="1.10.1200.10:FF:000005">
    <property type="entry name" value="Nonribosomal peptide synthetase 1"/>
    <property type="match status" value="1"/>
</dbReference>
<dbReference type="GO" id="GO:0031177">
    <property type="term" value="F:phosphopantetheine binding"/>
    <property type="evidence" value="ECO:0007669"/>
    <property type="project" value="TreeGrafter"/>
</dbReference>
<dbReference type="PROSITE" id="PS00012">
    <property type="entry name" value="PHOSPHOPANTETHEINE"/>
    <property type="match status" value="1"/>
</dbReference>
<dbReference type="NCBIfam" id="TIGR01733">
    <property type="entry name" value="AA-adenyl-dom"/>
    <property type="match status" value="1"/>
</dbReference>
<evidence type="ECO:0000256" key="5">
    <source>
        <dbReference type="ARBA" id="ARBA00023194"/>
    </source>
</evidence>
<dbReference type="CDD" id="cd19531">
    <property type="entry name" value="LCL_NRPS-like"/>
    <property type="match status" value="1"/>
</dbReference>
<name>A0A9W4PAD4_9BACI</name>
<dbReference type="Pfam" id="PF00501">
    <property type="entry name" value="AMP-binding"/>
    <property type="match status" value="1"/>
</dbReference>
<dbReference type="InterPro" id="IPR020459">
    <property type="entry name" value="AMP-binding"/>
</dbReference>
<dbReference type="PANTHER" id="PTHR45527">
    <property type="entry name" value="NONRIBOSOMAL PEPTIDE SYNTHETASE"/>
    <property type="match status" value="1"/>
</dbReference>
<sequence length="1572" mass="181701">MNRMISETEDRLLNLISIVIEPFKISLVEDMNESLSTNEKKDEFLSSIKQEFGIQLTPEIISSQWNIEKLASFLDMLLDMREVEVNKPYKRGKSEGMLSHNQDRMYLFDSLDERKMLYNMPFKFILNGVVDIDDLQQALDFMIERHETLRTNFKGEEHQILQFLSKKSRNIIAYEDCRGLDPEVSDSMVTSHLTEEMERCFDLENDHLFNMKLFRVDEEKHYLVCNFHHIIFDGVSFVTFFEELLEIYERIQTGRVGDIPPLDMQYLDYAVWHKEWVKDSTPSQRRFWESYLDQEEEALELPFDFQRPKSPSYSGGRLEMAITDELRVLIDRILKENGTTLYAFMMTAYQVFLSQYTGKNQIIVGSTVANRGQVEFARTVGCFVNTLPMKLTVDPSESFHEILNRNRKVILDVLEHQDFPFEKIVEIINPDRDLSHSPLFQTALAMEESFDGNFSNSFFTLEQDKVEIPYSNYDLTIKVKGSHNLILEFEYSDELFRRETIERLMLSFEKWLFQICRNANKPIRHLEHLDDNQMNQLLFEWQGEVSDAHQNETITSIFERIVKKHSNKLAVADNGKSITYSELDQRSNVIAKLLRNNIENGSNKVGLHINRSIDMVISMLGIIKAGCAYVPLDPMLPAERLEYIINDSKMDICITNQVEVPAIKKIAKVINLESIHYVDTECCNESIAPSDLAYIIYTSGTTGKPKGVMLSHRGVVNLIISQNKYLQLDETSRVLQFATFNFDASIYEIFGSLLNGAELHIGNNKEEMFDLFVLENQIKSEKLTHLVLPPAVLQELNIEGSNVKIVGSAGSECPIALLDRYQNINFYNAYGPTEYSVWTTIEMFKAFENNETANNKVSIGKPILNTDVYLLSPEQRLVPIGAAGEIYIGGEGLAVGYVNNDDLTKEKFIEHPFKAGKRLYRSGDLAKFTSDGELIFLGRKDNQVKIRGFRVEVDEISVNLNAYPQVSDSFIKVQDQPNLNKQIIAYFTSKQQVDYDHLKAFLKERLPSYMIPSFFMQVDKFPLNANGKIDSALLPIPVTRSNTLEEPETFNEKMLLQIFKTVLGLDDISIRDNFFELGGDSIQSIQICSLARQENIIISPKSIFENQTVAELAAIAKTENKVMIQPIATRGNVELTPIQEWFFAEHTTSINHWNQSIVFSKDYCAQMEDIEKILSHIVEHHDGLLTLFKKHENKYIGNIDSEHKTWELVYKDIHHLDEETRIRMRDEWESKAQCSLDISNGPIMKMLVLKEQSNKYRFFWVIHHLLIDAVSWRILLEDFNTLHDQALNNQTGKLAYKTSSFKDWSNFLKKYNESLMDPETLRYWEQKTKSEITDFKIVEDFMAKEEKTMEKSFSEEETELLIQELSRQSKATVEEVLLSLIAKSLKKSFEVKNFWMEVEGHGREMADETIDVTRTVGWFTAMYPILLHSGETFDDTLKNTKNAIREIPNKGFDYGVIKYLRPGVIKEPDIHVTFNFLGRLDSQFESSNSRDFGKFENKPKLHFLALIQDGKLFIKIISKLAEEKMNLIIEAIGNVVMEIRGTEFDQASLIESDFPDAMLTEEDLFHILNSNK</sequence>
<evidence type="ECO:0000313" key="7">
    <source>
        <dbReference type="EMBL" id="CAH0133719.1"/>
    </source>
</evidence>
<dbReference type="GO" id="GO:0043041">
    <property type="term" value="P:amino acid activation for nonribosomal peptide biosynthetic process"/>
    <property type="evidence" value="ECO:0007669"/>
    <property type="project" value="TreeGrafter"/>
</dbReference>
<evidence type="ECO:0000256" key="3">
    <source>
        <dbReference type="ARBA" id="ARBA00022450"/>
    </source>
</evidence>
<reference evidence="7" key="1">
    <citation type="submission" date="2021-11" db="EMBL/GenBank/DDBJ databases">
        <authorList>
            <person name="Bulgarelli D."/>
        </authorList>
    </citation>
    <scope>NUCLEOTIDE SEQUENCE</scope>
    <source>
        <strain evidence="7">Bi133</strain>
    </source>
</reference>
<evidence type="ECO:0000256" key="4">
    <source>
        <dbReference type="ARBA" id="ARBA00022553"/>
    </source>
</evidence>
<dbReference type="GO" id="GO:0017000">
    <property type="term" value="P:antibiotic biosynthetic process"/>
    <property type="evidence" value="ECO:0007669"/>
    <property type="project" value="UniProtKB-KW"/>
</dbReference>
<dbReference type="InterPro" id="IPR023213">
    <property type="entry name" value="CAT-like_dom_sf"/>
</dbReference>
<dbReference type="PRINTS" id="PR00154">
    <property type="entry name" value="AMPBINDING"/>
</dbReference>
<feature type="domain" description="Carrier" evidence="6">
    <location>
        <begin position="1046"/>
        <end position="1120"/>
    </location>
</feature>
<dbReference type="InterPro" id="IPR001242">
    <property type="entry name" value="Condensation_dom"/>
</dbReference>
<evidence type="ECO:0000259" key="6">
    <source>
        <dbReference type="PROSITE" id="PS50075"/>
    </source>
</evidence>
<keyword evidence="3" id="KW-0596">Phosphopantetheine</keyword>
<dbReference type="InterPro" id="IPR045851">
    <property type="entry name" value="AMP-bd_C_sf"/>
</dbReference>
<dbReference type="Proteomes" id="UP000789326">
    <property type="component" value="Unassembled WGS sequence"/>
</dbReference>
<comment type="similarity">
    <text evidence="2">Belongs to the ATP-dependent AMP-binding enzyme family.</text>
</comment>
<dbReference type="PANTHER" id="PTHR45527:SF1">
    <property type="entry name" value="FATTY ACID SYNTHASE"/>
    <property type="match status" value="1"/>
</dbReference>
<keyword evidence="4" id="KW-0597">Phosphoprotein</keyword>
<dbReference type="EMBL" id="CAKKMG010000002">
    <property type="protein sequence ID" value="CAH0133719.1"/>
    <property type="molecule type" value="Genomic_DNA"/>
</dbReference>
<dbReference type="Gene3D" id="3.30.559.10">
    <property type="entry name" value="Chloramphenicol acetyltransferase-like domain"/>
    <property type="match status" value="2"/>
</dbReference>
<dbReference type="PROSITE" id="PS50075">
    <property type="entry name" value="CARRIER"/>
    <property type="match status" value="1"/>
</dbReference>
<dbReference type="Pfam" id="PF00550">
    <property type="entry name" value="PP-binding"/>
    <property type="match status" value="1"/>
</dbReference>
<dbReference type="SUPFAM" id="SSF56801">
    <property type="entry name" value="Acetyl-CoA synthetase-like"/>
    <property type="match status" value="1"/>
</dbReference>
<dbReference type="InterPro" id="IPR020845">
    <property type="entry name" value="AMP-binding_CS"/>
</dbReference>
<dbReference type="SUPFAM" id="SSF52777">
    <property type="entry name" value="CoA-dependent acyltransferases"/>
    <property type="match status" value="4"/>
</dbReference>
<dbReference type="InterPro" id="IPR009081">
    <property type="entry name" value="PP-bd_ACP"/>
</dbReference>
<dbReference type="GO" id="GO:0005737">
    <property type="term" value="C:cytoplasm"/>
    <property type="evidence" value="ECO:0007669"/>
    <property type="project" value="TreeGrafter"/>
</dbReference>
<organism evidence="7 8">
    <name type="scientific">Peribacillus simplex</name>
    <dbReference type="NCBI Taxonomy" id="1478"/>
    <lineage>
        <taxon>Bacteria</taxon>
        <taxon>Bacillati</taxon>
        <taxon>Bacillota</taxon>
        <taxon>Bacilli</taxon>
        <taxon>Bacillales</taxon>
        <taxon>Bacillaceae</taxon>
        <taxon>Peribacillus</taxon>
    </lineage>
</organism>
<dbReference type="Gene3D" id="2.30.38.10">
    <property type="entry name" value="Luciferase, Domain 3"/>
    <property type="match status" value="1"/>
</dbReference>
<dbReference type="InterPro" id="IPR000873">
    <property type="entry name" value="AMP-dep_synth/lig_dom"/>
</dbReference>
<accession>A0A9W4PAD4</accession>
<dbReference type="RefSeq" id="WP_230300416.1">
    <property type="nucleotide sequence ID" value="NZ_CAKKMG010000002.1"/>
</dbReference>
<dbReference type="Gene3D" id="3.30.559.30">
    <property type="entry name" value="Nonribosomal peptide synthetase, condensation domain"/>
    <property type="match status" value="2"/>
</dbReference>
<dbReference type="InterPro" id="IPR036736">
    <property type="entry name" value="ACP-like_sf"/>
</dbReference>
<dbReference type="Gene3D" id="3.40.50.980">
    <property type="match status" value="2"/>
</dbReference>
<gene>
    <name evidence="7" type="primary">lgrD_1</name>
    <name evidence="7" type="ORF">SRABI133_00298</name>
</gene>
<evidence type="ECO:0000256" key="2">
    <source>
        <dbReference type="ARBA" id="ARBA00006432"/>
    </source>
</evidence>
<proteinExistence type="inferred from homology"/>
<dbReference type="SUPFAM" id="SSF47336">
    <property type="entry name" value="ACP-like"/>
    <property type="match status" value="1"/>
</dbReference>
<dbReference type="Gene3D" id="3.30.300.30">
    <property type="match status" value="1"/>
</dbReference>
<dbReference type="Gene3D" id="1.10.1200.10">
    <property type="entry name" value="ACP-like"/>
    <property type="match status" value="1"/>
</dbReference>
<dbReference type="GO" id="GO:0008610">
    <property type="term" value="P:lipid biosynthetic process"/>
    <property type="evidence" value="ECO:0007669"/>
    <property type="project" value="UniProtKB-ARBA"/>
</dbReference>
<dbReference type="Pfam" id="PF00668">
    <property type="entry name" value="Condensation"/>
    <property type="match status" value="2"/>
</dbReference>
<dbReference type="PROSITE" id="PS00455">
    <property type="entry name" value="AMP_BINDING"/>
    <property type="match status" value="1"/>
</dbReference>
<dbReference type="CDD" id="cd05930">
    <property type="entry name" value="A_NRPS"/>
    <property type="match status" value="1"/>
</dbReference>
<evidence type="ECO:0000313" key="8">
    <source>
        <dbReference type="Proteomes" id="UP000789326"/>
    </source>
</evidence>
<dbReference type="GO" id="GO:0003824">
    <property type="term" value="F:catalytic activity"/>
    <property type="evidence" value="ECO:0007669"/>
    <property type="project" value="InterPro"/>
</dbReference>
<comment type="caution">
    <text evidence="7">The sequence shown here is derived from an EMBL/GenBank/DDBJ whole genome shotgun (WGS) entry which is preliminary data.</text>
</comment>
<dbReference type="FunFam" id="3.40.50.980:FF:000001">
    <property type="entry name" value="Non-ribosomal peptide synthetase"/>
    <property type="match status" value="1"/>
</dbReference>
<comment type="cofactor">
    <cofactor evidence="1">
        <name>pantetheine 4'-phosphate</name>
        <dbReference type="ChEBI" id="CHEBI:47942"/>
    </cofactor>
</comment>
<evidence type="ECO:0000256" key="1">
    <source>
        <dbReference type="ARBA" id="ARBA00001957"/>
    </source>
</evidence>
<dbReference type="InterPro" id="IPR006162">
    <property type="entry name" value="Ppantetheine_attach_site"/>
</dbReference>
<dbReference type="InterPro" id="IPR010071">
    <property type="entry name" value="AA_adenyl_dom"/>
</dbReference>